<gene>
    <name evidence="6" type="primary">norW_2</name>
    <name evidence="6" type="ORF">NCTC8179_06778</name>
</gene>
<dbReference type="GO" id="GO:0016491">
    <property type="term" value="F:oxidoreductase activity"/>
    <property type="evidence" value="ECO:0007669"/>
    <property type="project" value="UniProtKB-KW"/>
</dbReference>
<evidence type="ECO:0000256" key="1">
    <source>
        <dbReference type="ARBA" id="ARBA00001974"/>
    </source>
</evidence>
<feature type="domain" description="FAD/NAD(P)-binding" evidence="5">
    <location>
        <begin position="5"/>
        <end position="113"/>
    </location>
</feature>
<dbReference type="Gene3D" id="3.50.50.60">
    <property type="entry name" value="FAD/NAD(P)-binding domain"/>
    <property type="match status" value="1"/>
</dbReference>
<evidence type="ECO:0000256" key="2">
    <source>
        <dbReference type="ARBA" id="ARBA00006442"/>
    </source>
</evidence>
<protein>
    <submittedName>
        <fullName evidence="6">Nitric oxide reductase FlRd-NAD(+) reductase</fullName>
        <ecNumber evidence="6">1.18.1.-</ecNumber>
    </submittedName>
</protein>
<evidence type="ECO:0000313" key="7">
    <source>
        <dbReference type="Proteomes" id="UP000255543"/>
    </source>
</evidence>
<evidence type="ECO:0000259" key="5">
    <source>
        <dbReference type="Pfam" id="PF07992"/>
    </source>
</evidence>
<dbReference type="PANTHER" id="PTHR43429:SF3">
    <property type="entry name" value="NITRITE REDUCTASE [NAD(P)H]"/>
    <property type="match status" value="1"/>
</dbReference>
<comment type="cofactor">
    <cofactor evidence="1">
        <name>FAD</name>
        <dbReference type="ChEBI" id="CHEBI:57692"/>
    </cofactor>
</comment>
<dbReference type="PANTHER" id="PTHR43429">
    <property type="entry name" value="PYRIDINE NUCLEOTIDE-DISULFIDE OXIDOREDUCTASE DOMAIN-CONTAINING"/>
    <property type="match status" value="1"/>
</dbReference>
<evidence type="ECO:0000256" key="3">
    <source>
        <dbReference type="ARBA" id="ARBA00022630"/>
    </source>
</evidence>
<dbReference type="Proteomes" id="UP000255543">
    <property type="component" value="Unassembled WGS sequence"/>
</dbReference>
<dbReference type="InterPro" id="IPR036188">
    <property type="entry name" value="FAD/NAD-bd_sf"/>
</dbReference>
<comment type="similarity">
    <text evidence="2">Belongs to the FAD-dependent oxidoreductase family.</text>
</comment>
<evidence type="ECO:0000256" key="4">
    <source>
        <dbReference type="ARBA" id="ARBA00022827"/>
    </source>
</evidence>
<keyword evidence="4" id="KW-0274">FAD</keyword>
<dbReference type="EC" id="1.18.1.-" evidence="6"/>
<dbReference type="Pfam" id="PF07992">
    <property type="entry name" value="Pyr_redox_2"/>
    <property type="match status" value="1"/>
</dbReference>
<dbReference type="SUPFAM" id="SSF51905">
    <property type="entry name" value="FAD/NAD(P)-binding domain"/>
    <property type="match status" value="1"/>
</dbReference>
<evidence type="ECO:0000313" key="6">
    <source>
        <dbReference type="EMBL" id="STL08453.1"/>
    </source>
</evidence>
<organism evidence="6 7">
    <name type="scientific">Escherichia coli</name>
    <dbReference type="NCBI Taxonomy" id="562"/>
    <lineage>
        <taxon>Bacteria</taxon>
        <taxon>Pseudomonadati</taxon>
        <taxon>Pseudomonadota</taxon>
        <taxon>Gammaproteobacteria</taxon>
        <taxon>Enterobacterales</taxon>
        <taxon>Enterobacteriaceae</taxon>
        <taxon>Escherichia</taxon>
    </lineage>
</organism>
<dbReference type="InterPro" id="IPR050260">
    <property type="entry name" value="FAD-bd_OxRdtase"/>
</dbReference>
<dbReference type="EMBL" id="UGEB01000001">
    <property type="protein sequence ID" value="STL08453.1"/>
    <property type="molecule type" value="Genomic_DNA"/>
</dbReference>
<keyword evidence="6" id="KW-0560">Oxidoreductase</keyword>
<proteinExistence type="inferred from homology"/>
<accession>A0A377AHP3</accession>
<dbReference type="InterPro" id="IPR023753">
    <property type="entry name" value="FAD/NAD-binding_dom"/>
</dbReference>
<sequence>MSNGIVIIGSGFAARQLVKNIRKQDATIPLTLIAADSMDEYNKPDLSHVISQGQRADDLTRQTAGEFAEQFNLRLFPHTWVTDIDAEARVVKSQNNQWQYDKLVLATGASALSRQCLGVS</sequence>
<keyword evidence="3" id="KW-0285">Flavoprotein</keyword>
<dbReference type="AlphaFoldDB" id="A0A377AHP3"/>
<name>A0A377AHP3_ECOLX</name>
<reference evidence="6 7" key="1">
    <citation type="submission" date="2018-06" db="EMBL/GenBank/DDBJ databases">
        <authorList>
            <consortium name="Pathogen Informatics"/>
            <person name="Doyle S."/>
        </authorList>
    </citation>
    <scope>NUCLEOTIDE SEQUENCE [LARGE SCALE GENOMIC DNA]</scope>
    <source>
        <strain evidence="6 7">NCTC8179</strain>
    </source>
</reference>